<evidence type="ECO:0000313" key="2">
    <source>
        <dbReference type="EMBL" id="JAT99072.1"/>
    </source>
</evidence>
<dbReference type="SUPFAM" id="SSF56219">
    <property type="entry name" value="DNase I-like"/>
    <property type="match status" value="1"/>
</dbReference>
<dbReference type="GO" id="GO:0071897">
    <property type="term" value="P:DNA biosynthetic process"/>
    <property type="evidence" value="ECO:0007669"/>
    <property type="project" value="UniProtKB-ARBA"/>
</dbReference>
<dbReference type="CDD" id="cd01650">
    <property type="entry name" value="RT_nLTR_like"/>
    <property type="match status" value="1"/>
</dbReference>
<dbReference type="InterPro" id="IPR005135">
    <property type="entry name" value="Endo/exonuclease/phosphatase"/>
</dbReference>
<dbReference type="PROSITE" id="PS50878">
    <property type="entry name" value="RT_POL"/>
    <property type="match status" value="1"/>
</dbReference>
<accession>A0A1E1XIE8</accession>
<dbReference type="InterPro" id="IPR036691">
    <property type="entry name" value="Endo/exonu/phosph_ase_sf"/>
</dbReference>
<dbReference type="InterPro" id="IPR043502">
    <property type="entry name" value="DNA/RNA_pol_sf"/>
</dbReference>
<sequence length="875" mass="100101">YNSFFMNRSSNRGGGVCALVKKCINCDLVPTFCCVTRDSEMVCLNFNQTIIAVCYRPPDGRTAEFFSFVDMFLNFVNTNNFRVILGGDFNINLLSDSSTAKDFILLLSANACINTTGSPTRVTIHTESLIDLFITNFDENSVVSAVMHYDLSDHFPILLGVKAHMKKPARACFYQAITEKSLTSFRQAVSDTIWSDVLSMTDVETAYHCFFNKFNVLYTEHFPYRAHVAPRKGCKEWMTSQLLKEIHYKEKLYQDFIKRRDPELLPRYKVLRNSLNKKLRRARDSYYYGKFESCHGDSRKLWNQINNVVLFTPQTSSPQEVVFQGRSVNGQELAEAFNQYFVTREYQSPPNTYGARIRQRGNSMYLNPTTCSEVFTAFMNMKNSRFHDADDLQIRPVKHVLDILAPILAHIFNLSLECGVFPRRMQIAKVTALFKKGDKLCISNYRPVSVLPIFSKGLEKIIHSRISCLCNTHQIITDSQFGFIKHKSTETALLSLKEYILQCFEEKKLALGVFVDFSQAFDYISHNILLAKLFNHGFRGHVHALLSSYLAHRFQFVSINNCKSSVMKVTAGVPQGSILGALLFNLYINDIVNECPHAKCVIYADDVSLLFSSRACEGIINEANRTLSTLHQWSLNNELKINTTKTKAIIFKPKNKTITISRGLNLGLGTIEVVENIKLLGVNFNSHLSWENHINAVISKLSRVTGIINRHRHLLPCKVKRLLYDSLFMSLSHVNYAHLVWGTTTGTNKNNIYLLQKKALLAILNVCFELHTCELFRYCNAVKISEMYKIRLAQRYKKEIKQNINYLRDTANLSLNVQFYPNRHSELWHIPTCRTTYGTHSLTNTLPRLLNKFHSANVDLSRACCKDIQDVCATL</sequence>
<proteinExistence type="evidence at transcript level"/>
<dbReference type="GO" id="GO:0003824">
    <property type="term" value="F:catalytic activity"/>
    <property type="evidence" value="ECO:0007669"/>
    <property type="project" value="InterPro"/>
</dbReference>
<dbReference type="EMBL" id="GFAC01000116">
    <property type="protein sequence ID" value="JAT99072.1"/>
    <property type="molecule type" value="mRNA"/>
</dbReference>
<organism evidence="2">
    <name type="scientific">Amblyomma aureolatum</name>
    <dbReference type="NCBI Taxonomy" id="187763"/>
    <lineage>
        <taxon>Eukaryota</taxon>
        <taxon>Metazoa</taxon>
        <taxon>Ecdysozoa</taxon>
        <taxon>Arthropoda</taxon>
        <taxon>Chelicerata</taxon>
        <taxon>Arachnida</taxon>
        <taxon>Acari</taxon>
        <taxon>Parasitiformes</taxon>
        <taxon>Ixodida</taxon>
        <taxon>Ixodoidea</taxon>
        <taxon>Ixodidae</taxon>
        <taxon>Amblyomminae</taxon>
        <taxon>Amblyomma</taxon>
    </lineage>
</organism>
<dbReference type="Pfam" id="PF00078">
    <property type="entry name" value="RVT_1"/>
    <property type="match status" value="1"/>
</dbReference>
<feature type="non-terminal residue" evidence="2">
    <location>
        <position position="1"/>
    </location>
</feature>
<dbReference type="Gene3D" id="3.60.10.10">
    <property type="entry name" value="Endonuclease/exonuclease/phosphatase"/>
    <property type="match status" value="1"/>
</dbReference>
<name>A0A1E1XIE8_9ACAR</name>
<dbReference type="PANTHER" id="PTHR33332">
    <property type="entry name" value="REVERSE TRANSCRIPTASE DOMAIN-CONTAINING PROTEIN"/>
    <property type="match status" value="1"/>
</dbReference>
<dbReference type="InterPro" id="IPR000477">
    <property type="entry name" value="RT_dom"/>
</dbReference>
<reference evidence="2" key="1">
    <citation type="journal article" date="2017" name="Front. Cell. Infect. Microbiol.">
        <title>The Distinct Transcriptional Response of the Midgut of Amblyomma sculptum and Amblyomma aureolatum Ticks to Rickettsia rickettsii Correlates to Their Differences in Susceptibility to Infection.</title>
        <authorList>
            <person name="Martins L.A."/>
            <person name="Galletti M.F.B.M."/>
            <person name="Ribeiro J.M."/>
            <person name="Fujita A."/>
            <person name="Costa F.B."/>
            <person name="Labruna M.B."/>
            <person name="Daffre S."/>
            <person name="Fogaca A.C."/>
        </authorList>
    </citation>
    <scope>NUCLEOTIDE SEQUENCE</scope>
</reference>
<protein>
    <submittedName>
        <fullName evidence="2">Putative tick transposon</fullName>
    </submittedName>
</protein>
<dbReference type="AlphaFoldDB" id="A0A1E1XIE8"/>
<evidence type="ECO:0000259" key="1">
    <source>
        <dbReference type="PROSITE" id="PS50878"/>
    </source>
</evidence>
<feature type="domain" description="Reverse transcriptase" evidence="1">
    <location>
        <begin position="414"/>
        <end position="666"/>
    </location>
</feature>
<dbReference type="Pfam" id="PF14529">
    <property type="entry name" value="Exo_endo_phos_2"/>
    <property type="match status" value="1"/>
</dbReference>
<dbReference type="SUPFAM" id="SSF56672">
    <property type="entry name" value="DNA/RNA polymerases"/>
    <property type="match status" value="1"/>
</dbReference>